<evidence type="ECO:0000256" key="6">
    <source>
        <dbReference type="ARBA" id="ARBA00023235"/>
    </source>
</evidence>
<dbReference type="PANTHER" id="PTHR42946">
    <property type="entry name" value="PHOSPHOHEXOSE MUTASE"/>
    <property type="match status" value="1"/>
</dbReference>
<evidence type="ECO:0000256" key="4">
    <source>
        <dbReference type="ARBA" id="ARBA00022723"/>
    </source>
</evidence>
<dbReference type="GO" id="GO:0008966">
    <property type="term" value="F:phosphoglucosamine mutase activity"/>
    <property type="evidence" value="ECO:0007669"/>
    <property type="project" value="InterPro"/>
</dbReference>
<feature type="domain" description="Alpha-D-phosphohexomutase alpha/beta/alpha" evidence="11">
    <location>
        <begin position="270"/>
        <end position="374"/>
    </location>
</feature>
<dbReference type="PROSITE" id="PS00710">
    <property type="entry name" value="PGM_PMM"/>
    <property type="match status" value="1"/>
</dbReference>
<dbReference type="NCBIfam" id="TIGR03990">
    <property type="entry name" value="Arch_GlmM"/>
    <property type="match status" value="1"/>
</dbReference>
<feature type="domain" description="Alpha-D-phosphohexomutase alpha/beta/alpha" evidence="9">
    <location>
        <begin position="8"/>
        <end position="140"/>
    </location>
</feature>
<dbReference type="InterPro" id="IPR016055">
    <property type="entry name" value="A-D-PHexomutase_a/b/a-I/II/III"/>
</dbReference>
<accession>A0A3L9YH84</accession>
<gene>
    <name evidence="12" type="ORF">BXY75_2309</name>
</gene>
<dbReference type="InterPro" id="IPR005846">
    <property type="entry name" value="A-D-PHexomutase_a/b/a-III"/>
</dbReference>
<dbReference type="Proteomes" id="UP000271339">
    <property type="component" value="Unassembled WGS sequence"/>
</dbReference>
<comment type="similarity">
    <text evidence="2 7">Belongs to the phosphohexose mutase family.</text>
</comment>
<evidence type="ECO:0000259" key="9">
    <source>
        <dbReference type="Pfam" id="PF02878"/>
    </source>
</evidence>
<reference evidence="12 13" key="1">
    <citation type="submission" date="2018-10" db="EMBL/GenBank/DDBJ databases">
        <title>Genomic Encyclopedia of Archaeal and Bacterial Type Strains, Phase II (KMG-II): from individual species to whole genera.</title>
        <authorList>
            <person name="Goeker M."/>
        </authorList>
    </citation>
    <scope>NUCLEOTIDE SEQUENCE [LARGE SCALE GENOMIC DNA]</scope>
    <source>
        <strain evidence="12 13">DSM 23424</strain>
    </source>
</reference>
<evidence type="ECO:0000256" key="5">
    <source>
        <dbReference type="ARBA" id="ARBA00022842"/>
    </source>
</evidence>
<name>A0A3L9YH84_9FLAO</name>
<dbReference type="InterPro" id="IPR005841">
    <property type="entry name" value="Alpha-D-phosphohexomutase_SF"/>
</dbReference>
<dbReference type="FunFam" id="3.40.120.10:FF:000020">
    <property type="entry name" value="Phosphoglucosamine mutase"/>
    <property type="match status" value="1"/>
</dbReference>
<dbReference type="InterPro" id="IPR005843">
    <property type="entry name" value="A-D-PHexomutase_C"/>
</dbReference>
<evidence type="ECO:0000313" key="12">
    <source>
        <dbReference type="EMBL" id="RMA58927.1"/>
    </source>
</evidence>
<dbReference type="InterPro" id="IPR024086">
    <property type="entry name" value="GlmM_arc-type"/>
</dbReference>
<keyword evidence="13" id="KW-1185">Reference proteome</keyword>
<dbReference type="InterPro" id="IPR050060">
    <property type="entry name" value="Phosphoglucosamine_mutase"/>
</dbReference>
<comment type="caution">
    <text evidence="12">The sequence shown here is derived from an EMBL/GenBank/DDBJ whole genome shotgun (WGS) entry which is preliminary data.</text>
</comment>
<dbReference type="EMBL" id="REFC01000013">
    <property type="protein sequence ID" value="RMA58927.1"/>
    <property type="molecule type" value="Genomic_DNA"/>
</dbReference>
<dbReference type="InterPro" id="IPR005845">
    <property type="entry name" value="A-D-PHexomutase_a/b/a-II"/>
</dbReference>
<protein>
    <submittedName>
        <fullName evidence="12">Phosphomannomutase</fullName>
    </submittedName>
</protein>
<organism evidence="12 13">
    <name type="scientific">Ulvibacter antarcticus</name>
    <dbReference type="NCBI Taxonomy" id="442714"/>
    <lineage>
        <taxon>Bacteria</taxon>
        <taxon>Pseudomonadati</taxon>
        <taxon>Bacteroidota</taxon>
        <taxon>Flavobacteriia</taxon>
        <taxon>Flavobacteriales</taxon>
        <taxon>Flavobacteriaceae</taxon>
        <taxon>Ulvibacter</taxon>
    </lineage>
</organism>
<evidence type="ECO:0000256" key="2">
    <source>
        <dbReference type="ARBA" id="ARBA00010231"/>
    </source>
</evidence>
<dbReference type="GO" id="GO:0009252">
    <property type="term" value="P:peptidoglycan biosynthetic process"/>
    <property type="evidence" value="ECO:0007669"/>
    <property type="project" value="TreeGrafter"/>
</dbReference>
<dbReference type="GO" id="GO:0006048">
    <property type="term" value="P:UDP-N-acetylglucosamine biosynthetic process"/>
    <property type="evidence" value="ECO:0007669"/>
    <property type="project" value="TreeGrafter"/>
</dbReference>
<dbReference type="SUPFAM" id="SSF55957">
    <property type="entry name" value="Phosphoglucomutase, C-terminal domain"/>
    <property type="match status" value="1"/>
</dbReference>
<evidence type="ECO:0000259" key="8">
    <source>
        <dbReference type="Pfam" id="PF00408"/>
    </source>
</evidence>
<dbReference type="RefSeq" id="WP_121907864.1">
    <property type="nucleotide sequence ID" value="NZ_REFC01000013.1"/>
</dbReference>
<dbReference type="Pfam" id="PF02880">
    <property type="entry name" value="PGM_PMM_III"/>
    <property type="match status" value="1"/>
</dbReference>
<dbReference type="InterPro" id="IPR005844">
    <property type="entry name" value="A-D-PHexomutase_a/b/a-I"/>
</dbReference>
<dbReference type="GO" id="GO:0000287">
    <property type="term" value="F:magnesium ion binding"/>
    <property type="evidence" value="ECO:0007669"/>
    <property type="project" value="InterPro"/>
</dbReference>
<comment type="cofactor">
    <cofactor evidence="1">
        <name>Mg(2+)</name>
        <dbReference type="ChEBI" id="CHEBI:18420"/>
    </cofactor>
</comment>
<dbReference type="InterPro" id="IPR036900">
    <property type="entry name" value="A-D-PHexomutase_C_sf"/>
</dbReference>
<dbReference type="PANTHER" id="PTHR42946:SF1">
    <property type="entry name" value="PHOSPHOGLUCOMUTASE (ALPHA-D-GLUCOSE-1,6-BISPHOSPHATE-DEPENDENT)"/>
    <property type="match status" value="1"/>
</dbReference>
<dbReference type="Gene3D" id="3.30.310.50">
    <property type="entry name" value="Alpha-D-phosphohexomutase, C-terminal domain"/>
    <property type="match status" value="1"/>
</dbReference>
<dbReference type="OrthoDB" id="9806956at2"/>
<dbReference type="Gene3D" id="3.40.120.10">
    <property type="entry name" value="Alpha-D-Glucose-1,6-Bisphosphate, subunit A, domain 3"/>
    <property type="match status" value="3"/>
</dbReference>
<feature type="domain" description="Alpha-D-phosphohexomutase C-terminal" evidence="8">
    <location>
        <begin position="395"/>
        <end position="454"/>
    </location>
</feature>
<keyword evidence="3" id="KW-0597">Phosphoprotein</keyword>
<evidence type="ECO:0000259" key="11">
    <source>
        <dbReference type="Pfam" id="PF02880"/>
    </source>
</evidence>
<dbReference type="Pfam" id="PF00408">
    <property type="entry name" value="PGM_PMM_IV"/>
    <property type="match status" value="1"/>
</dbReference>
<dbReference type="Pfam" id="PF02879">
    <property type="entry name" value="PGM_PMM_II"/>
    <property type="match status" value="1"/>
</dbReference>
<dbReference type="Pfam" id="PF02878">
    <property type="entry name" value="PGM_PMM_I"/>
    <property type="match status" value="1"/>
</dbReference>
<evidence type="ECO:0000313" key="13">
    <source>
        <dbReference type="Proteomes" id="UP000271339"/>
    </source>
</evidence>
<evidence type="ECO:0000259" key="10">
    <source>
        <dbReference type="Pfam" id="PF02879"/>
    </source>
</evidence>
<proteinExistence type="inferred from homology"/>
<sequence length="462" mass="50731">MTLIKSISGIRGTIGGNQGDNLTPIDAVKYAAAYGTWIKQQRNKENYRVVVGRDARISGHMVQQLVMQTLVGMGIHVIDLGLSTTPTVEVAVALEHADGGIILTASHNPKQWNALKLLNNKGEFLNSEAGQQILDIAEKGEITFAEVDDLGEISINDAYIDLHIDEILDLPLVNADAIRKAKFKVVVDAVNSTGGIAVPLLLEALGVHPVKLYCEPNGEFPHNPEPLKEHLGDLMKLVVKERADFGLVVDPDVDRLAFVDEKGEMFGEEYTLVAVADYVLQHTPGTTVSNMSSSRALRDVTNRHGGTYTASAVGEVNVVQQMKDTNAIIGGEGNGGIIYPELHYGRDSLVGIALFLTYLAERKITVSELRKEYPSYYMSKKKIALTPQIDVDAILKAMEAKYASEEINTLDGVKIDFEKNWVHLRKSNTEPIIRIYTEALTQNEADLLADRFINEIKSIANL</sequence>
<evidence type="ECO:0000256" key="7">
    <source>
        <dbReference type="RuleBase" id="RU004326"/>
    </source>
</evidence>
<dbReference type="AlphaFoldDB" id="A0A3L9YH84"/>
<dbReference type="GO" id="GO:0005829">
    <property type="term" value="C:cytosol"/>
    <property type="evidence" value="ECO:0007669"/>
    <property type="project" value="TreeGrafter"/>
</dbReference>
<keyword evidence="6" id="KW-0413">Isomerase</keyword>
<feature type="domain" description="Alpha-D-phosphohexomutase alpha/beta/alpha" evidence="10">
    <location>
        <begin position="172"/>
        <end position="263"/>
    </location>
</feature>
<dbReference type="PRINTS" id="PR00509">
    <property type="entry name" value="PGMPMM"/>
</dbReference>
<keyword evidence="5 7" id="KW-0460">Magnesium</keyword>
<dbReference type="GO" id="GO:0005975">
    <property type="term" value="P:carbohydrate metabolic process"/>
    <property type="evidence" value="ECO:0007669"/>
    <property type="project" value="InterPro"/>
</dbReference>
<dbReference type="SUPFAM" id="SSF53738">
    <property type="entry name" value="Phosphoglucomutase, first 3 domains"/>
    <property type="match status" value="3"/>
</dbReference>
<evidence type="ECO:0000256" key="3">
    <source>
        <dbReference type="ARBA" id="ARBA00022553"/>
    </source>
</evidence>
<dbReference type="GO" id="GO:0004615">
    <property type="term" value="F:phosphomannomutase activity"/>
    <property type="evidence" value="ECO:0007669"/>
    <property type="project" value="TreeGrafter"/>
</dbReference>
<evidence type="ECO:0000256" key="1">
    <source>
        <dbReference type="ARBA" id="ARBA00001946"/>
    </source>
</evidence>
<keyword evidence="4 7" id="KW-0479">Metal-binding</keyword>
<dbReference type="InterPro" id="IPR016066">
    <property type="entry name" value="A-D-PHexomutase_CS"/>
</dbReference>